<dbReference type="AlphaFoldDB" id="A0A162K186"/>
<reference evidence="2 3" key="1">
    <citation type="submission" date="2015-12" db="EMBL/GenBank/DDBJ databases">
        <title>Genome sequence of Tistrella mobilis MCCC 1A02139.</title>
        <authorList>
            <person name="Lu L."/>
            <person name="Lai Q."/>
            <person name="Shao Z."/>
            <person name="Qian P."/>
        </authorList>
    </citation>
    <scope>NUCLEOTIDE SEQUENCE [LARGE SCALE GENOMIC DNA]</scope>
    <source>
        <strain evidence="2 3">MCCC 1A02139</strain>
    </source>
</reference>
<dbReference type="EMBL" id="LPZR01000202">
    <property type="protein sequence ID" value="KYO50279.1"/>
    <property type="molecule type" value="Genomic_DNA"/>
</dbReference>
<feature type="compositionally biased region" description="Low complexity" evidence="1">
    <location>
        <begin position="149"/>
        <end position="164"/>
    </location>
</feature>
<feature type="compositionally biased region" description="Low complexity" evidence="1">
    <location>
        <begin position="127"/>
        <end position="142"/>
    </location>
</feature>
<feature type="compositionally biased region" description="Low complexity" evidence="1">
    <location>
        <begin position="29"/>
        <end position="42"/>
    </location>
</feature>
<organism evidence="2 3">
    <name type="scientific">Tistrella mobilis</name>
    <dbReference type="NCBI Taxonomy" id="171437"/>
    <lineage>
        <taxon>Bacteria</taxon>
        <taxon>Pseudomonadati</taxon>
        <taxon>Pseudomonadota</taxon>
        <taxon>Alphaproteobacteria</taxon>
        <taxon>Geminicoccales</taxon>
        <taxon>Geminicoccaceae</taxon>
        <taxon>Tistrella</taxon>
    </lineage>
</organism>
<evidence type="ECO:0000313" key="2">
    <source>
        <dbReference type="EMBL" id="KYO50279.1"/>
    </source>
</evidence>
<comment type="caution">
    <text evidence="2">The sequence shown here is derived from an EMBL/GenBank/DDBJ whole genome shotgun (WGS) entry which is preliminary data.</text>
</comment>
<feature type="region of interest" description="Disordered" evidence="1">
    <location>
        <begin position="16"/>
        <end position="58"/>
    </location>
</feature>
<proteinExistence type="predicted"/>
<protein>
    <submittedName>
        <fullName evidence="2">Uncharacterized protein</fullName>
    </submittedName>
</protein>
<evidence type="ECO:0000256" key="1">
    <source>
        <dbReference type="SAM" id="MobiDB-lite"/>
    </source>
</evidence>
<gene>
    <name evidence="2" type="ORF">AUP44_13535</name>
</gene>
<accession>A0A162K186</accession>
<name>A0A162K186_9PROT</name>
<dbReference type="OrthoDB" id="7362076at2"/>
<dbReference type="Proteomes" id="UP000075787">
    <property type="component" value="Unassembled WGS sequence"/>
</dbReference>
<feature type="region of interest" description="Disordered" evidence="1">
    <location>
        <begin position="116"/>
        <end position="183"/>
    </location>
</feature>
<sequence>MAPAAGGANATSQTLFNAQMIGQSDEPELAAADEAAETPESAGASSGEVTASDDDNGWSAAEQAFMDFMSMTPAERYRQMFLADEGLTEEDLAAMSPEDRAKIETKIRERIDAAVKDQATEGVGDTASAEAGAAPQAPAAAAAPPPPQVAGADAAPGTGAPGDALGFGDGSDLDEMIRLATRA</sequence>
<evidence type="ECO:0000313" key="3">
    <source>
        <dbReference type="Proteomes" id="UP000075787"/>
    </source>
</evidence>